<gene>
    <name evidence="1" type="ORF">LCGC14_2353510</name>
</gene>
<comment type="caution">
    <text evidence="1">The sequence shown here is derived from an EMBL/GenBank/DDBJ whole genome shotgun (WGS) entry which is preliminary data.</text>
</comment>
<dbReference type="EMBL" id="LAZR01034313">
    <property type="protein sequence ID" value="KKL45648.1"/>
    <property type="molecule type" value="Genomic_DNA"/>
</dbReference>
<organism evidence="1">
    <name type="scientific">marine sediment metagenome</name>
    <dbReference type="NCBI Taxonomy" id="412755"/>
    <lineage>
        <taxon>unclassified sequences</taxon>
        <taxon>metagenomes</taxon>
        <taxon>ecological metagenomes</taxon>
    </lineage>
</organism>
<accession>A0A0F9C8D8</accession>
<reference evidence="1" key="1">
    <citation type="journal article" date="2015" name="Nature">
        <title>Complex archaea that bridge the gap between prokaryotes and eukaryotes.</title>
        <authorList>
            <person name="Spang A."/>
            <person name="Saw J.H."/>
            <person name="Jorgensen S.L."/>
            <person name="Zaremba-Niedzwiedzka K."/>
            <person name="Martijn J."/>
            <person name="Lind A.E."/>
            <person name="van Eijk R."/>
            <person name="Schleper C."/>
            <person name="Guy L."/>
            <person name="Ettema T.J."/>
        </authorList>
    </citation>
    <scope>NUCLEOTIDE SEQUENCE</scope>
</reference>
<dbReference type="AlphaFoldDB" id="A0A0F9C8D8"/>
<evidence type="ECO:0000313" key="1">
    <source>
        <dbReference type="EMBL" id="KKL45648.1"/>
    </source>
</evidence>
<sequence length="314" mass="35645">VRLYSLAWRRLMFEGTITISPNPLAASANVYSQTFSPVFIPGKEGFRGFTKADRADANFWRCGFLLAGSVNFLKKTMVDYLSSMVLVHDEENQPLWEGFVFEMELNTGVAVYLMSLLEMYNHVKIRYRVTGAGDPTISMPLQNADSQAKYGIREYVMTGGELEDSTVADQPVQRFLDLHHTPKITPMQLGLAGRRADYDVKGVTDRPHIKVLCRGFDDTLNWQVYENAAAGNQRASLQIQDILDAKAQFVNSYDVSSNPTLVSTKYETDRRAGDIMRDITRLGDFAAKRWITYWEFNRHFVYEKAMSARLAASE</sequence>
<name>A0A0F9C8D8_9ZZZZ</name>
<protein>
    <submittedName>
        <fullName evidence="1">Uncharacterized protein</fullName>
    </submittedName>
</protein>
<feature type="non-terminal residue" evidence="1">
    <location>
        <position position="1"/>
    </location>
</feature>
<proteinExistence type="predicted"/>